<dbReference type="InterPro" id="IPR013766">
    <property type="entry name" value="Thioredoxin_domain"/>
</dbReference>
<evidence type="ECO:0000256" key="5">
    <source>
        <dbReference type="ARBA" id="ARBA00022989"/>
    </source>
</evidence>
<dbReference type="Gene3D" id="2.60.120.260">
    <property type="entry name" value="Galactose-binding domain-like"/>
    <property type="match status" value="1"/>
</dbReference>
<organism evidence="9 10">
    <name type="scientific">Variovorax ureilyticus</name>
    <dbReference type="NCBI Taxonomy" id="1836198"/>
    <lineage>
        <taxon>Bacteria</taxon>
        <taxon>Pseudomonadati</taxon>
        <taxon>Pseudomonadota</taxon>
        <taxon>Betaproteobacteria</taxon>
        <taxon>Burkholderiales</taxon>
        <taxon>Comamonadaceae</taxon>
        <taxon>Variovorax</taxon>
    </lineage>
</organism>
<dbReference type="InterPro" id="IPR041017">
    <property type="entry name" value="Thioredoxin_10"/>
</dbReference>
<feature type="transmembrane region" description="Helical" evidence="7">
    <location>
        <begin position="6"/>
        <end position="30"/>
    </location>
</feature>
<reference evidence="9 10" key="1">
    <citation type="submission" date="2024-03" db="EMBL/GenBank/DDBJ databases">
        <title>Novel species of the genus Variovorax.</title>
        <authorList>
            <person name="Liu Q."/>
            <person name="Xin Y.-H."/>
        </authorList>
    </citation>
    <scope>NUCLEOTIDE SEQUENCE [LARGE SCALE GENOMIC DNA]</scope>
    <source>
        <strain evidence="9 10">KACC 18899</strain>
    </source>
</reference>
<comment type="subcellular location">
    <subcellularLocation>
        <location evidence="1">Cell membrane</location>
        <topology evidence="1">Multi-pass membrane protein</topology>
    </subcellularLocation>
</comment>
<dbReference type="EMBL" id="JBBKZU010000013">
    <property type="protein sequence ID" value="MEJ8814478.1"/>
    <property type="molecule type" value="Genomic_DNA"/>
</dbReference>
<dbReference type="Pfam" id="PF17991">
    <property type="entry name" value="Thioredoxin_10"/>
    <property type="match status" value="1"/>
</dbReference>
<feature type="transmembrane region" description="Helical" evidence="7">
    <location>
        <begin position="198"/>
        <end position="220"/>
    </location>
</feature>
<dbReference type="RefSeq" id="WP_340359706.1">
    <property type="nucleotide sequence ID" value="NZ_JBBKZU010000013.1"/>
</dbReference>
<dbReference type="Proteomes" id="UP001365846">
    <property type="component" value="Unassembled WGS sequence"/>
</dbReference>
<keyword evidence="5 7" id="KW-1133">Transmembrane helix</keyword>
<comment type="caution">
    <text evidence="9">The sequence shown here is derived from an EMBL/GenBank/DDBJ whole genome shotgun (WGS) entry which is preliminary data.</text>
</comment>
<name>A0ABU8VLD5_9BURK</name>
<dbReference type="CDD" id="cd03012">
    <property type="entry name" value="TlpA_like_DipZ_like"/>
    <property type="match status" value="1"/>
</dbReference>
<dbReference type="PANTHER" id="PTHR42852:SF13">
    <property type="entry name" value="PROTEIN DIPZ"/>
    <property type="match status" value="1"/>
</dbReference>
<proteinExistence type="predicted"/>
<dbReference type="Pfam" id="PF02683">
    <property type="entry name" value="DsbD_TM"/>
    <property type="match status" value="1"/>
</dbReference>
<keyword evidence="10" id="KW-1185">Reference proteome</keyword>
<feature type="transmembrane region" description="Helical" evidence="7">
    <location>
        <begin position="117"/>
        <end position="144"/>
    </location>
</feature>
<keyword evidence="4" id="KW-0201">Cytochrome c-type biogenesis</keyword>
<sequence length="585" mass="61522">MNASLYLAAFSGGALTLLSPCILPVLPFVLARTGRPFRQGTLPLLLGMALTFATVASLGAVAGGWAVRFNEFGRAAALVVLAISALALLSPRWADRMSRPVVRLGDRLSNRVGGDASWVGSVLLGVATGFVWSPCAGPILGLILSSAALAGPGVQTSALLLAYAAGASLSLAVALRAGEQRLAGLSARLRTSVWPRRVLGSAMLAGVAAVATGVDTGALARLSLNWGSGLEQRVLQALPMGAAAADALPGAPKGVDAPRGTPSGLPVEPIRPDLSGAVNWLNGEPLNLQQLRGKVVLVNFWTYSCINCLRTLPNVRAWAQKYADQGLAVIGVHTPEFAFEKETGNVQKALRRLGIAYPVAQDNDFAVWRAFQNQYWPALYFIDAEGRVRHHQFGEGGEARSEQVIRALLREAGADAGAAAPVVPDTRGPGLPADLRHVRSPETYLGYRQASGFASPSGIASDRSKAYTLGRLGLNDWGLKGAWTVGPEFVQLDEGGGAVAIRFHARDAHLVLGLAAGHGPIPFQLTLDGRAPGADHGDDVDAEGRGVVDATRLYQLVRQRGSIDDRLVEIRFLDPGARAFAFTFG</sequence>
<keyword evidence="3 7" id="KW-0812">Transmembrane</keyword>
<feature type="domain" description="Thioredoxin" evidence="8">
    <location>
        <begin position="265"/>
        <end position="414"/>
    </location>
</feature>
<evidence type="ECO:0000256" key="6">
    <source>
        <dbReference type="ARBA" id="ARBA00023136"/>
    </source>
</evidence>
<dbReference type="Gene3D" id="3.40.30.10">
    <property type="entry name" value="Glutaredoxin"/>
    <property type="match status" value="1"/>
</dbReference>
<gene>
    <name evidence="9" type="ORF">WKW77_25595</name>
</gene>
<keyword evidence="2" id="KW-1003">Cell membrane</keyword>
<dbReference type="InterPro" id="IPR003834">
    <property type="entry name" value="Cyt_c_assmbl_TM_dom"/>
</dbReference>
<evidence type="ECO:0000256" key="3">
    <source>
        <dbReference type="ARBA" id="ARBA00022692"/>
    </source>
</evidence>
<dbReference type="InterPro" id="IPR000866">
    <property type="entry name" value="AhpC/TSA"/>
</dbReference>
<feature type="transmembrane region" description="Helical" evidence="7">
    <location>
        <begin position="156"/>
        <end position="177"/>
    </location>
</feature>
<feature type="transmembrane region" description="Helical" evidence="7">
    <location>
        <begin position="72"/>
        <end position="89"/>
    </location>
</feature>
<dbReference type="PROSITE" id="PS51352">
    <property type="entry name" value="THIOREDOXIN_2"/>
    <property type="match status" value="1"/>
</dbReference>
<evidence type="ECO:0000313" key="10">
    <source>
        <dbReference type="Proteomes" id="UP001365846"/>
    </source>
</evidence>
<keyword evidence="6 7" id="KW-0472">Membrane</keyword>
<accession>A0ABU8VLD5</accession>
<evidence type="ECO:0000256" key="4">
    <source>
        <dbReference type="ARBA" id="ARBA00022748"/>
    </source>
</evidence>
<dbReference type="PANTHER" id="PTHR42852">
    <property type="entry name" value="THIOL:DISULFIDE INTERCHANGE PROTEIN DSBE"/>
    <property type="match status" value="1"/>
</dbReference>
<dbReference type="InterPro" id="IPR050553">
    <property type="entry name" value="Thioredoxin_ResA/DsbE_sf"/>
</dbReference>
<evidence type="ECO:0000256" key="1">
    <source>
        <dbReference type="ARBA" id="ARBA00004651"/>
    </source>
</evidence>
<dbReference type="InterPro" id="IPR036249">
    <property type="entry name" value="Thioredoxin-like_sf"/>
</dbReference>
<evidence type="ECO:0000259" key="8">
    <source>
        <dbReference type="PROSITE" id="PS51352"/>
    </source>
</evidence>
<dbReference type="Pfam" id="PF00578">
    <property type="entry name" value="AhpC-TSA"/>
    <property type="match status" value="1"/>
</dbReference>
<evidence type="ECO:0000313" key="9">
    <source>
        <dbReference type="EMBL" id="MEJ8814478.1"/>
    </source>
</evidence>
<evidence type="ECO:0000256" key="7">
    <source>
        <dbReference type="SAM" id="Phobius"/>
    </source>
</evidence>
<dbReference type="SUPFAM" id="SSF52833">
    <property type="entry name" value="Thioredoxin-like"/>
    <property type="match status" value="1"/>
</dbReference>
<protein>
    <submittedName>
        <fullName evidence="9">Cytochrome c biogenesis protein DipZ</fullName>
    </submittedName>
</protein>
<evidence type="ECO:0000256" key="2">
    <source>
        <dbReference type="ARBA" id="ARBA00022475"/>
    </source>
</evidence>
<feature type="transmembrane region" description="Helical" evidence="7">
    <location>
        <begin position="42"/>
        <end position="66"/>
    </location>
</feature>